<dbReference type="GO" id="GO:0016020">
    <property type="term" value="C:membrane"/>
    <property type="evidence" value="ECO:0007669"/>
    <property type="project" value="InterPro"/>
</dbReference>
<name>A0A151L242_9APIC</name>
<dbReference type="Gene3D" id="1.20.58.830">
    <property type="match status" value="1"/>
</dbReference>
<dbReference type="VEuPathDB" id="PlasmoDB:PGSY75_0038200"/>
<evidence type="ECO:0000313" key="3">
    <source>
        <dbReference type="EMBL" id="KYN93021.1"/>
    </source>
</evidence>
<comment type="caution">
    <text evidence="3">The sequence shown here is derived from an EMBL/GenBank/DDBJ whole genome shotgun (WGS) entry which is preliminary data.</text>
</comment>
<reference evidence="3 4" key="1">
    <citation type="journal article" date="2016" name="Nat. Commun.">
        <title>Genomes of cryptic chimpanzee Plasmodium species reveal key evolutionary events leading to human malaria.</title>
        <authorList>
            <person name="Sundararaman S.A."/>
            <person name="Plenderleith L.J."/>
            <person name="Liu W."/>
            <person name="Loy D.E."/>
            <person name="Learn G.H."/>
            <person name="Li Y."/>
            <person name="Shaw K.S."/>
            <person name="Ayouba A."/>
            <person name="Peeters M."/>
            <person name="Speede S."/>
            <person name="Shaw G.M."/>
            <person name="Bushman F.D."/>
            <person name="Brisson D."/>
            <person name="Rayner J.C."/>
            <person name="Sharp P.M."/>
            <person name="Hahn B.H."/>
        </authorList>
    </citation>
    <scope>NUCLEOTIDE SEQUENCE [LARGE SCALE GENOMIC DNA]</scope>
    <source>
        <strain evidence="3 4">SY75</strain>
    </source>
</reference>
<feature type="non-terminal residue" evidence="3">
    <location>
        <position position="1"/>
    </location>
</feature>
<feature type="domain" description="Duffy-binding-like" evidence="2">
    <location>
        <begin position="102"/>
        <end position="208"/>
    </location>
</feature>
<dbReference type="GO" id="GO:0046789">
    <property type="term" value="F:host cell surface receptor binding"/>
    <property type="evidence" value="ECO:0007669"/>
    <property type="project" value="InterPro"/>
</dbReference>
<dbReference type="Gene3D" id="1.20.1310.20">
    <property type="entry name" value="Duffy-antigen binding domain"/>
    <property type="match status" value="2"/>
</dbReference>
<sequence length="416" mass="48385">HNLKSIFHQIYEKLHDTQKNKYGNNSDINYTKLRENWWEENRDDIWNAFICGTKQYVPKITSGKITFGGGTTAQSLVCESKDLKKDLPPDENVPQFLRWFEEWGQDFCVERKKQQKLVDDSCKKCSDGTCDNGLGSILFTIMRSIGCNCKEQCDKYSTWMDTQKSQFDKQKNKYNQLKDTLEYMSFTGSGNKNAPQYLDEKFLETKCKGNNNNNGLKFDNPKTFSSYPDVYEQKCSKCSPQLEVYLGKKNDGKNEKTACEITDSDIMNGAIAAPCDTKKTDKKVWDCNITSKLKSHSNTCVPKRTKELCLGYFENPNFKNHIIYDNEKGSVNEKFLKGVILEAKQEGQKIWEYYVDKKKHYGDTNKKKEACKIMKRNFADLGNIIKRTNIWNKNDEIENKLKEIFEKIWIKRPDEG</sequence>
<dbReference type="Proteomes" id="UP000076004">
    <property type="component" value="Unassembled WGS sequence"/>
</dbReference>
<proteinExistence type="predicted"/>
<dbReference type="SUPFAM" id="SSF140924">
    <property type="entry name" value="Duffy binding domain-like"/>
    <property type="match status" value="2"/>
</dbReference>
<dbReference type="GeneID" id="29774111"/>
<dbReference type="Pfam" id="PF22672">
    <property type="entry name" value="DBL_C"/>
    <property type="match status" value="1"/>
</dbReference>
<dbReference type="RefSeq" id="XP_018638717.1">
    <property type="nucleotide sequence ID" value="XM_018783501.1"/>
</dbReference>
<feature type="non-terminal residue" evidence="3">
    <location>
        <position position="416"/>
    </location>
</feature>
<organism evidence="3 4">
    <name type="scientific">Plasmodium gaboni</name>
    <dbReference type="NCBI Taxonomy" id="647221"/>
    <lineage>
        <taxon>Eukaryota</taxon>
        <taxon>Sar</taxon>
        <taxon>Alveolata</taxon>
        <taxon>Apicomplexa</taxon>
        <taxon>Aconoidasida</taxon>
        <taxon>Haemosporida</taxon>
        <taxon>Plasmodiidae</taxon>
        <taxon>Plasmodium</taxon>
        <taxon>Plasmodium (Laverania)</taxon>
    </lineage>
</organism>
<dbReference type="AlphaFoldDB" id="A0A151L242"/>
<dbReference type="InterPro" id="IPR008602">
    <property type="entry name" value="Duffy-antigen-binding"/>
</dbReference>
<accession>A0A151L242</accession>
<gene>
    <name evidence="3" type="ORF">PGSY75_0038200</name>
</gene>
<dbReference type="InterPro" id="IPR054595">
    <property type="entry name" value="DBL_C"/>
</dbReference>
<protein>
    <submittedName>
        <fullName evidence="3">Putative EMP1-like protein</fullName>
    </submittedName>
</protein>
<evidence type="ECO:0000259" key="1">
    <source>
        <dbReference type="Pfam" id="PF05424"/>
    </source>
</evidence>
<dbReference type="InterPro" id="IPR042202">
    <property type="entry name" value="Duffy-ag-bd_sf"/>
</dbReference>
<dbReference type="Pfam" id="PF05424">
    <property type="entry name" value="Duffy_binding"/>
    <property type="match status" value="2"/>
</dbReference>
<evidence type="ECO:0000313" key="4">
    <source>
        <dbReference type="Proteomes" id="UP000076004"/>
    </source>
</evidence>
<feature type="domain" description="Duffy-antigen binding" evidence="1">
    <location>
        <begin position="2"/>
        <end position="98"/>
    </location>
</feature>
<dbReference type="EMBL" id="LVLB01000380">
    <property type="protein sequence ID" value="KYN93021.1"/>
    <property type="molecule type" value="Genomic_DNA"/>
</dbReference>
<dbReference type="KEGG" id="pgab:PGSY75_0038200"/>
<feature type="domain" description="Duffy-antigen binding" evidence="1">
    <location>
        <begin position="299"/>
        <end position="409"/>
    </location>
</feature>
<evidence type="ECO:0000259" key="2">
    <source>
        <dbReference type="Pfam" id="PF22672"/>
    </source>
</evidence>